<feature type="transmembrane region" description="Helical" evidence="2">
    <location>
        <begin position="229"/>
        <end position="253"/>
    </location>
</feature>
<reference evidence="3 4" key="1">
    <citation type="journal article" date="2015" name="Sci. Rep.">
        <title>Chromosome-level genome map provides insights into diverse defense mechanisms in the medicinal fungus Ganoderma sinense.</title>
        <authorList>
            <person name="Zhu Y."/>
            <person name="Xu J."/>
            <person name="Sun C."/>
            <person name="Zhou S."/>
            <person name="Xu H."/>
            <person name="Nelson D.R."/>
            <person name="Qian J."/>
            <person name="Song J."/>
            <person name="Luo H."/>
            <person name="Xiang L."/>
            <person name="Li Y."/>
            <person name="Xu Z."/>
            <person name="Ji A."/>
            <person name="Wang L."/>
            <person name="Lu S."/>
            <person name="Hayward A."/>
            <person name="Sun W."/>
            <person name="Li X."/>
            <person name="Schwartz D.C."/>
            <person name="Wang Y."/>
            <person name="Chen S."/>
        </authorList>
    </citation>
    <scope>NUCLEOTIDE SEQUENCE [LARGE SCALE GENOMIC DNA]</scope>
    <source>
        <strain evidence="3 4">ZZ0214-1</strain>
    </source>
</reference>
<sequence>MVAIQLRNSTHVSNFTINEVNTPAFNIILDSATSAPDSMIEVSLSSLLFGVLTILSLTAIFFLVRQGSLTQTNTRVLILSTGLLYLSTGTYVAALMWNRSQAKNLVLGATKGLFSASYSDHWQQDIAAFEDAVWKQSWMTATALVLNPSGPRHAQADSPTVFGILGYRDPRVVPTTRVTLLITNNAFIKAAAAVSFATNALATALIAYKMWKHRQLVKKHFSASGVKSRVLNALALLVECGSVYCALLIFVMIHEEDPQMPRAGAGKMFTRLVEIFIYGCLTPLVAIYPTIIIVMVALKRSPIDTGMLSQVYQSYGPRTGPVVDDDLKARESTVVFRLSTIRSFPGREMEDMVEGTYAGDHHGVHSDSWESTGSTNQRSSKAIENLV</sequence>
<evidence type="ECO:0000313" key="4">
    <source>
        <dbReference type="Proteomes" id="UP000230002"/>
    </source>
</evidence>
<feature type="region of interest" description="Disordered" evidence="1">
    <location>
        <begin position="364"/>
        <end position="387"/>
    </location>
</feature>
<evidence type="ECO:0000313" key="3">
    <source>
        <dbReference type="EMBL" id="PIL28302.1"/>
    </source>
</evidence>
<feature type="transmembrane region" description="Helical" evidence="2">
    <location>
        <begin position="76"/>
        <end position="97"/>
    </location>
</feature>
<dbReference type="EMBL" id="AYKW01000025">
    <property type="protein sequence ID" value="PIL28302.1"/>
    <property type="molecule type" value="Genomic_DNA"/>
</dbReference>
<evidence type="ECO:0000256" key="1">
    <source>
        <dbReference type="SAM" id="MobiDB-lite"/>
    </source>
</evidence>
<dbReference type="AlphaFoldDB" id="A0A2G8S3G6"/>
<keyword evidence="2" id="KW-0812">Transmembrane</keyword>
<evidence type="ECO:0000256" key="2">
    <source>
        <dbReference type="SAM" id="Phobius"/>
    </source>
</evidence>
<feature type="compositionally biased region" description="Polar residues" evidence="1">
    <location>
        <begin position="369"/>
        <end position="387"/>
    </location>
</feature>
<keyword evidence="4" id="KW-1185">Reference proteome</keyword>
<feature type="transmembrane region" description="Helical" evidence="2">
    <location>
        <begin position="186"/>
        <end position="208"/>
    </location>
</feature>
<comment type="caution">
    <text evidence="3">The sequence shown here is derived from an EMBL/GenBank/DDBJ whole genome shotgun (WGS) entry which is preliminary data.</text>
</comment>
<dbReference type="Proteomes" id="UP000230002">
    <property type="component" value="Unassembled WGS sequence"/>
</dbReference>
<accession>A0A2G8S3G6</accession>
<feature type="transmembrane region" description="Helical" evidence="2">
    <location>
        <begin position="275"/>
        <end position="298"/>
    </location>
</feature>
<organism evidence="3 4">
    <name type="scientific">Ganoderma sinense ZZ0214-1</name>
    <dbReference type="NCBI Taxonomy" id="1077348"/>
    <lineage>
        <taxon>Eukaryota</taxon>
        <taxon>Fungi</taxon>
        <taxon>Dikarya</taxon>
        <taxon>Basidiomycota</taxon>
        <taxon>Agaricomycotina</taxon>
        <taxon>Agaricomycetes</taxon>
        <taxon>Polyporales</taxon>
        <taxon>Polyporaceae</taxon>
        <taxon>Ganoderma</taxon>
    </lineage>
</organism>
<dbReference type="OrthoDB" id="3214103at2759"/>
<protein>
    <submittedName>
        <fullName evidence="3">Uncharacterized protein</fullName>
    </submittedName>
</protein>
<feature type="transmembrane region" description="Helical" evidence="2">
    <location>
        <begin position="44"/>
        <end position="64"/>
    </location>
</feature>
<keyword evidence="2" id="KW-1133">Transmembrane helix</keyword>
<proteinExistence type="predicted"/>
<name>A0A2G8S3G6_9APHY</name>
<gene>
    <name evidence="3" type="ORF">GSI_09591</name>
</gene>
<keyword evidence="2" id="KW-0472">Membrane</keyword>